<reference evidence="2" key="1">
    <citation type="submission" date="2018-01" db="EMBL/GenBank/DDBJ databases">
        <title>An insight into the sialome of Amazonian anophelines.</title>
        <authorList>
            <person name="Ribeiro J.M."/>
            <person name="Scarpassa V."/>
            <person name="Calvo E."/>
        </authorList>
    </citation>
    <scope>NUCLEOTIDE SEQUENCE</scope>
    <source>
        <tissue evidence="2">Salivary glands</tissue>
    </source>
</reference>
<name>A0A2M4B1V3_9DIPT</name>
<organism evidence="2">
    <name type="scientific">Anopheles triannulatus</name>
    <dbReference type="NCBI Taxonomy" id="58253"/>
    <lineage>
        <taxon>Eukaryota</taxon>
        <taxon>Metazoa</taxon>
        <taxon>Ecdysozoa</taxon>
        <taxon>Arthropoda</taxon>
        <taxon>Hexapoda</taxon>
        <taxon>Insecta</taxon>
        <taxon>Pterygota</taxon>
        <taxon>Neoptera</taxon>
        <taxon>Endopterygota</taxon>
        <taxon>Diptera</taxon>
        <taxon>Nematocera</taxon>
        <taxon>Culicoidea</taxon>
        <taxon>Culicidae</taxon>
        <taxon>Anophelinae</taxon>
        <taxon>Anopheles</taxon>
    </lineage>
</organism>
<accession>A0A2M4B1V3</accession>
<sequence>MLLMFAVESCLLTVTSQVPRDGGKHSCAAPDMVQTVRVNARRSKKRLIRIYSNEDESGKLKPHTISFAGTRFCTLTLFSAYVLRPTSVQKHVCLIIKTNQRTAK</sequence>
<evidence type="ECO:0000313" key="2">
    <source>
        <dbReference type="EMBL" id="MBW47034.1"/>
    </source>
</evidence>
<feature type="chain" id="PRO_5014928129" evidence="1">
    <location>
        <begin position="17"/>
        <end position="104"/>
    </location>
</feature>
<evidence type="ECO:0000256" key="1">
    <source>
        <dbReference type="SAM" id="SignalP"/>
    </source>
</evidence>
<dbReference type="AlphaFoldDB" id="A0A2M4B1V3"/>
<feature type="signal peptide" evidence="1">
    <location>
        <begin position="1"/>
        <end position="16"/>
    </location>
</feature>
<keyword evidence="1" id="KW-0732">Signal</keyword>
<proteinExistence type="predicted"/>
<dbReference type="EMBL" id="GGFK01013713">
    <property type="protein sequence ID" value="MBW47034.1"/>
    <property type="molecule type" value="Transcribed_RNA"/>
</dbReference>
<protein>
    <submittedName>
        <fullName evidence="2">Putative secreted protein</fullName>
    </submittedName>
</protein>